<dbReference type="AlphaFoldDB" id="A0A8X7C8F5"/>
<dbReference type="OrthoDB" id="6765836at2759"/>
<evidence type="ECO:0000313" key="1">
    <source>
        <dbReference type="EMBL" id="GFY57167.1"/>
    </source>
</evidence>
<name>A0A8X7C8F5_9ARAC</name>
<sequence>MVPDKVDGKCTSSEINMSSITYGPNVFLQTMKIKLVSDVKEVLVRANLDSGFQETHILKSLAKEMEYIYIPIRKETLIHSLFGGLNSDKCEHIYML</sequence>
<keyword evidence="2" id="KW-1185">Reference proteome</keyword>
<accession>A0A8X7C8F5</accession>
<protein>
    <submittedName>
        <fullName evidence="1">DUF1758 domain-containing protein</fullName>
    </submittedName>
</protein>
<proteinExistence type="predicted"/>
<dbReference type="EMBL" id="BMAV01011365">
    <property type="protein sequence ID" value="GFY57167.1"/>
    <property type="molecule type" value="Genomic_DNA"/>
</dbReference>
<comment type="caution">
    <text evidence="1">The sequence shown here is derived from an EMBL/GenBank/DDBJ whole genome shotgun (WGS) entry which is preliminary data.</text>
</comment>
<gene>
    <name evidence="1" type="primary">AVEN_151586_1</name>
    <name evidence="1" type="ORF">TNIN_470331</name>
</gene>
<dbReference type="Proteomes" id="UP000886998">
    <property type="component" value="Unassembled WGS sequence"/>
</dbReference>
<organism evidence="1 2">
    <name type="scientific">Trichonephila inaurata madagascariensis</name>
    <dbReference type="NCBI Taxonomy" id="2747483"/>
    <lineage>
        <taxon>Eukaryota</taxon>
        <taxon>Metazoa</taxon>
        <taxon>Ecdysozoa</taxon>
        <taxon>Arthropoda</taxon>
        <taxon>Chelicerata</taxon>
        <taxon>Arachnida</taxon>
        <taxon>Araneae</taxon>
        <taxon>Araneomorphae</taxon>
        <taxon>Entelegynae</taxon>
        <taxon>Araneoidea</taxon>
        <taxon>Nephilidae</taxon>
        <taxon>Trichonephila</taxon>
        <taxon>Trichonephila inaurata</taxon>
    </lineage>
</organism>
<evidence type="ECO:0000313" key="2">
    <source>
        <dbReference type="Proteomes" id="UP000886998"/>
    </source>
</evidence>
<reference evidence="1" key="1">
    <citation type="submission" date="2020-08" db="EMBL/GenBank/DDBJ databases">
        <title>Multicomponent nature underlies the extraordinary mechanical properties of spider dragline silk.</title>
        <authorList>
            <person name="Kono N."/>
            <person name="Nakamura H."/>
            <person name="Mori M."/>
            <person name="Yoshida Y."/>
            <person name="Ohtoshi R."/>
            <person name="Malay A.D."/>
            <person name="Moran D.A.P."/>
            <person name="Tomita M."/>
            <person name="Numata K."/>
            <person name="Arakawa K."/>
        </authorList>
    </citation>
    <scope>NUCLEOTIDE SEQUENCE</scope>
</reference>